<dbReference type="InterPro" id="IPR012727">
    <property type="entry name" value="Gly_oxidase_ThiO"/>
</dbReference>
<keyword evidence="2" id="KW-0784">Thiamine biosynthesis</keyword>
<dbReference type="UniPathway" id="UPA00060"/>
<evidence type="ECO:0000313" key="6">
    <source>
        <dbReference type="Proteomes" id="UP000319976"/>
    </source>
</evidence>
<dbReference type="RefSeq" id="WP_197439668.1">
    <property type="nucleotide sequence ID" value="NZ_CP036316.1"/>
</dbReference>
<dbReference type="Gene3D" id="3.50.50.60">
    <property type="entry name" value="FAD/NAD(P)-binding domain"/>
    <property type="match status" value="1"/>
</dbReference>
<organism evidence="5 6">
    <name type="scientific">Calycomorphotria hydatis</name>
    <dbReference type="NCBI Taxonomy" id="2528027"/>
    <lineage>
        <taxon>Bacteria</taxon>
        <taxon>Pseudomonadati</taxon>
        <taxon>Planctomycetota</taxon>
        <taxon>Planctomycetia</taxon>
        <taxon>Planctomycetales</taxon>
        <taxon>Planctomycetaceae</taxon>
        <taxon>Calycomorphotria</taxon>
    </lineage>
</organism>
<dbReference type="Proteomes" id="UP000319976">
    <property type="component" value="Chromosome"/>
</dbReference>
<dbReference type="EMBL" id="CP036316">
    <property type="protein sequence ID" value="QDT66025.1"/>
    <property type="molecule type" value="Genomic_DNA"/>
</dbReference>
<dbReference type="Gene3D" id="3.30.9.10">
    <property type="entry name" value="D-Amino Acid Oxidase, subunit A, domain 2"/>
    <property type="match status" value="1"/>
</dbReference>
<dbReference type="SUPFAM" id="SSF51905">
    <property type="entry name" value="FAD/NAD(P)-binding domain"/>
    <property type="match status" value="1"/>
</dbReference>
<dbReference type="NCBIfam" id="TIGR02352">
    <property type="entry name" value="thiamin_ThiO"/>
    <property type="match status" value="1"/>
</dbReference>
<keyword evidence="6" id="KW-1185">Reference proteome</keyword>
<dbReference type="GO" id="GO:0009228">
    <property type="term" value="P:thiamine biosynthetic process"/>
    <property type="evidence" value="ECO:0007669"/>
    <property type="project" value="UniProtKB-KW"/>
</dbReference>
<protein>
    <submittedName>
        <fullName evidence="5">Hydrogen cyanide synthase subunit HcnC</fullName>
        <ecNumber evidence="5">1.4.99.5</ecNumber>
    </submittedName>
</protein>
<dbReference type="PANTHER" id="PTHR13847">
    <property type="entry name" value="SARCOSINE DEHYDROGENASE-RELATED"/>
    <property type="match status" value="1"/>
</dbReference>
<gene>
    <name evidence="5" type="primary">hcnC</name>
    <name evidence="5" type="ORF">V22_32890</name>
</gene>
<reference evidence="5 6" key="1">
    <citation type="submission" date="2019-02" db="EMBL/GenBank/DDBJ databases">
        <title>Deep-cultivation of Planctomycetes and their phenomic and genomic characterization uncovers novel biology.</title>
        <authorList>
            <person name="Wiegand S."/>
            <person name="Jogler M."/>
            <person name="Boedeker C."/>
            <person name="Pinto D."/>
            <person name="Vollmers J."/>
            <person name="Rivas-Marin E."/>
            <person name="Kohn T."/>
            <person name="Peeters S.H."/>
            <person name="Heuer A."/>
            <person name="Rast P."/>
            <person name="Oberbeckmann S."/>
            <person name="Bunk B."/>
            <person name="Jeske O."/>
            <person name="Meyerdierks A."/>
            <person name="Storesund J.E."/>
            <person name="Kallscheuer N."/>
            <person name="Luecker S."/>
            <person name="Lage O.M."/>
            <person name="Pohl T."/>
            <person name="Merkel B.J."/>
            <person name="Hornburger P."/>
            <person name="Mueller R.-W."/>
            <person name="Bruemmer F."/>
            <person name="Labrenz M."/>
            <person name="Spormann A.M."/>
            <person name="Op den Camp H."/>
            <person name="Overmann J."/>
            <person name="Amann R."/>
            <person name="Jetten M.S.M."/>
            <person name="Mascher T."/>
            <person name="Medema M.H."/>
            <person name="Devos D.P."/>
            <person name="Kaster A.-K."/>
            <person name="Ovreas L."/>
            <person name="Rohde M."/>
            <person name="Galperin M.Y."/>
            <person name="Jogler C."/>
        </authorList>
    </citation>
    <scope>NUCLEOTIDE SEQUENCE [LARGE SCALE GENOMIC DNA]</scope>
    <source>
        <strain evidence="5 6">V22</strain>
    </source>
</reference>
<name>A0A517TCB3_9PLAN</name>
<dbReference type="GO" id="GO:0005737">
    <property type="term" value="C:cytoplasm"/>
    <property type="evidence" value="ECO:0007669"/>
    <property type="project" value="TreeGrafter"/>
</dbReference>
<evidence type="ECO:0000313" key="5">
    <source>
        <dbReference type="EMBL" id="QDT66025.1"/>
    </source>
</evidence>
<dbReference type="GO" id="GO:0050660">
    <property type="term" value="F:flavin adenine dinucleotide binding"/>
    <property type="evidence" value="ECO:0007669"/>
    <property type="project" value="InterPro"/>
</dbReference>
<dbReference type="PANTHER" id="PTHR13847:SF289">
    <property type="entry name" value="GLYCINE OXIDASE"/>
    <property type="match status" value="1"/>
</dbReference>
<proteinExistence type="predicted"/>
<evidence type="ECO:0000259" key="4">
    <source>
        <dbReference type="Pfam" id="PF01266"/>
    </source>
</evidence>
<dbReference type="GO" id="GO:0050622">
    <property type="term" value="F:glycine dehydrogenase (cyanide-forming) activity"/>
    <property type="evidence" value="ECO:0007669"/>
    <property type="project" value="UniProtKB-EC"/>
</dbReference>
<dbReference type="InterPro" id="IPR006076">
    <property type="entry name" value="FAD-dep_OxRdtase"/>
</dbReference>
<feature type="domain" description="FAD dependent oxidoreductase" evidence="4">
    <location>
        <begin position="6"/>
        <end position="344"/>
    </location>
</feature>
<sequence>MRITADVAIIGGGVIGLTLALELSRRNRRVCVLDRHDFGREASWAGAGMLPPGDLETAKSPFDKLRGLSHDLWPELAERLHESTGTDTGYFRCGTLLLSVTTNERKLFPAGVRAEQCSQSELQKLVPGLSQEFQSATYVPDQSQVRNPRHLKALLAACRSAGVELLPHTEVTGFETGASGQVSGLKTESDQISADQYCVTGGAWTGNLLNAVGVELPIKPIRGQIALLKLPERPFVPCIEDGSRYLVPRADGRVLVGSTQEDVGFDKSNTREAIDDLLQWAFATFPGLSAAEVEQTWAGLRPGSPDGLPFLDCIPDFENLFVAAGHFRDGLQKSPGTALLMSQLLLGEETAIPMDGYRIGRFDETGD</sequence>
<dbReference type="InterPro" id="IPR036188">
    <property type="entry name" value="FAD/NAD-bd_sf"/>
</dbReference>
<dbReference type="SUPFAM" id="SSF54373">
    <property type="entry name" value="FAD-linked reductases, C-terminal domain"/>
    <property type="match status" value="1"/>
</dbReference>
<dbReference type="KEGG" id="chya:V22_32890"/>
<dbReference type="AlphaFoldDB" id="A0A517TCB3"/>
<dbReference type="GO" id="GO:0009229">
    <property type="term" value="P:thiamine diphosphate biosynthetic process"/>
    <property type="evidence" value="ECO:0007669"/>
    <property type="project" value="UniProtKB-UniPathway"/>
</dbReference>
<evidence type="ECO:0000256" key="3">
    <source>
        <dbReference type="ARBA" id="ARBA00023002"/>
    </source>
</evidence>
<keyword evidence="3 5" id="KW-0560">Oxidoreductase</keyword>
<dbReference type="EC" id="1.4.99.5" evidence="5"/>
<accession>A0A517TCB3</accession>
<comment type="pathway">
    <text evidence="1">Cofactor biosynthesis; thiamine diphosphate biosynthesis.</text>
</comment>
<evidence type="ECO:0000256" key="1">
    <source>
        <dbReference type="ARBA" id="ARBA00004948"/>
    </source>
</evidence>
<evidence type="ECO:0000256" key="2">
    <source>
        <dbReference type="ARBA" id="ARBA00022977"/>
    </source>
</evidence>
<dbReference type="Pfam" id="PF01266">
    <property type="entry name" value="DAO"/>
    <property type="match status" value="1"/>
</dbReference>